<dbReference type="Pfam" id="PF16093">
    <property type="entry name" value="PAC4"/>
    <property type="match status" value="1"/>
</dbReference>
<dbReference type="EMBL" id="HBKR01007706">
    <property type="protein sequence ID" value="CAE2289640.1"/>
    <property type="molecule type" value="Transcribed_RNA"/>
</dbReference>
<dbReference type="GO" id="GO:0043248">
    <property type="term" value="P:proteasome assembly"/>
    <property type="evidence" value="ECO:0007669"/>
    <property type="project" value="InterPro"/>
</dbReference>
<evidence type="ECO:0008006" key="2">
    <source>
        <dbReference type="Google" id="ProtNLM"/>
    </source>
</evidence>
<dbReference type="PANTHER" id="PTHR33559:SF1">
    <property type="entry name" value="PROTEASOME ASSEMBLY CHAPERONE 4"/>
    <property type="match status" value="1"/>
</dbReference>
<reference evidence="1" key="1">
    <citation type="submission" date="2021-01" db="EMBL/GenBank/DDBJ databases">
        <authorList>
            <person name="Corre E."/>
            <person name="Pelletier E."/>
            <person name="Niang G."/>
            <person name="Scheremetjew M."/>
            <person name="Finn R."/>
            <person name="Kale V."/>
            <person name="Holt S."/>
            <person name="Cochrane G."/>
            <person name="Meng A."/>
            <person name="Brown T."/>
            <person name="Cohen L."/>
        </authorList>
    </citation>
    <scope>NUCLEOTIDE SEQUENCE</scope>
    <source>
        <strain evidence="1">SoJaBio B1-5/56/2</strain>
    </source>
</reference>
<evidence type="ECO:0000313" key="1">
    <source>
        <dbReference type="EMBL" id="CAE2289640.1"/>
    </source>
</evidence>
<accession>A0A7S4NIG1</accession>
<proteinExistence type="predicted"/>
<sequence>MDDFCWKWTADMLEMKIYFMVIPLDQNYFVWIGTEEGNLNELHMAFPPQGNETTSTTLLGSIVAVDSQGDVLANHLAKRFKCLFYVSYNVSGNVQHVHRLIQQQVFQKFKEKLEGKKEEKEKGKE</sequence>
<protein>
    <recommendedName>
        <fullName evidence="2">Proteasome assembly chaperone 4</fullName>
    </recommendedName>
</protein>
<gene>
    <name evidence="1" type="ORF">NAES01612_LOCUS5083</name>
</gene>
<dbReference type="InterPro" id="IPR032157">
    <property type="entry name" value="PAC4"/>
</dbReference>
<dbReference type="AlphaFoldDB" id="A0A7S4NIG1"/>
<name>A0A7S4NIG1_9EUKA</name>
<organism evidence="1">
    <name type="scientific">Paramoeba aestuarina</name>
    <dbReference type="NCBI Taxonomy" id="180227"/>
    <lineage>
        <taxon>Eukaryota</taxon>
        <taxon>Amoebozoa</taxon>
        <taxon>Discosea</taxon>
        <taxon>Flabellinia</taxon>
        <taxon>Dactylopodida</taxon>
        <taxon>Paramoebidae</taxon>
        <taxon>Paramoeba</taxon>
    </lineage>
</organism>
<dbReference type="PANTHER" id="PTHR33559">
    <property type="entry name" value="PROTEASOME ASSEMBLY CHAPERONE 4"/>
    <property type="match status" value="1"/>
</dbReference>